<organism evidence="4 5">
    <name type="scientific">Brassica campestris</name>
    <name type="common">Field mustard</name>
    <dbReference type="NCBI Taxonomy" id="3711"/>
    <lineage>
        <taxon>Eukaryota</taxon>
        <taxon>Viridiplantae</taxon>
        <taxon>Streptophyta</taxon>
        <taxon>Embryophyta</taxon>
        <taxon>Tracheophyta</taxon>
        <taxon>Spermatophyta</taxon>
        <taxon>Magnoliopsida</taxon>
        <taxon>eudicotyledons</taxon>
        <taxon>Gunneridae</taxon>
        <taxon>Pentapetalae</taxon>
        <taxon>rosids</taxon>
        <taxon>malvids</taxon>
        <taxon>Brassicales</taxon>
        <taxon>Brassicaceae</taxon>
        <taxon>Brassiceae</taxon>
        <taxon>Brassica</taxon>
    </lineage>
</organism>
<feature type="domain" description="DUF4283" evidence="2">
    <location>
        <begin position="42"/>
        <end position="123"/>
    </location>
</feature>
<evidence type="ECO:0000259" key="3">
    <source>
        <dbReference type="Pfam" id="PF14392"/>
    </source>
</evidence>
<feature type="region of interest" description="Disordered" evidence="1">
    <location>
        <begin position="1"/>
        <end position="26"/>
    </location>
</feature>
<dbReference type="AlphaFoldDB" id="A0A398AN04"/>
<feature type="compositionally biased region" description="Polar residues" evidence="1">
    <location>
        <begin position="391"/>
        <end position="402"/>
    </location>
</feature>
<dbReference type="InterPro" id="IPR025558">
    <property type="entry name" value="DUF4283"/>
</dbReference>
<dbReference type="Pfam" id="PF14392">
    <property type="entry name" value="zf-CCHC_4"/>
    <property type="match status" value="1"/>
</dbReference>
<evidence type="ECO:0008006" key="6">
    <source>
        <dbReference type="Google" id="ProtNLM"/>
    </source>
</evidence>
<name>A0A398AN04_BRACM</name>
<dbReference type="Pfam" id="PF14111">
    <property type="entry name" value="DUF4283"/>
    <property type="match status" value="1"/>
</dbReference>
<gene>
    <name evidence="4" type="ORF">BRARA_B03662</name>
</gene>
<evidence type="ECO:0000256" key="1">
    <source>
        <dbReference type="SAM" id="MobiDB-lite"/>
    </source>
</evidence>
<feature type="region of interest" description="Disordered" evidence="1">
    <location>
        <begin position="243"/>
        <end position="270"/>
    </location>
</feature>
<feature type="compositionally biased region" description="Polar residues" evidence="1">
    <location>
        <begin position="351"/>
        <end position="362"/>
    </location>
</feature>
<protein>
    <recommendedName>
        <fullName evidence="6">DUF4283 domain-containing protein</fullName>
    </recommendedName>
</protein>
<dbReference type="PANTHER" id="PTHR31286:SF163">
    <property type="entry name" value="ZINC KNUCKLE CX2CX4HX4C DOMAIN-CONTAINING PROTEIN"/>
    <property type="match status" value="1"/>
</dbReference>
<dbReference type="InterPro" id="IPR025836">
    <property type="entry name" value="Zn_knuckle_CX2CX4HX4C"/>
</dbReference>
<feature type="compositionally biased region" description="Basic residues" evidence="1">
    <location>
        <begin position="424"/>
        <end position="433"/>
    </location>
</feature>
<evidence type="ECO:0000259" key="2">
    <source>
        <dbReference type="Pfam" id="PF14111"/>
    </source>
</evidence>
<dbReference type="PANTHER" id="PTHR31286">
    <property type="entry name" value="GLYCINE-RICH CELL WALL STRUCTURAL PROTEIN 1.8-LIKE"/>
    <property type="match status" value="1"/>
</dbReference>
<feature type="region of interest" description="Disordered" evidence="1">
    <location>
        <begin position="339"/>
        <end position="504"/>
    </location>
</feature>
<proteinExistence type="predicted"/>
<evidence type="ECO:0000313" key="5">
    <source>
        <dbReference type="Proteomes" id="UP000264353"/>
    </source>
</evidence>
<feature type="domain" description="Zinc knuckle CX2CX4HX4C" evidence="3">
    <location>
        <begin position="179"/>
        <end position="221"/>
    </location>
</feature>
<sequence>MAHRRLTSAEKGKGVELGIQSQPPRAARVRAPQPDNLELIRKHSLTLIGRVTNKSVQKVWSLIPFFTEHWKTEFKPVGSDLGNGLFQFQFELESDLISVLEQRPYHYARWMVIIQRWEPTVSPSFPSLISFWIKVQGLPVHLWTEPTIKCIGEDIGRYEKAEITSLTARMRVHVDGLLPLIKTSVVEFPNGDEVATTLVYERLDKHCTKCLRLDHELKECLPSNHHKLPDPPTKSYYREIQRSGAEAKDTGSSISKPNQDRNTRGSPLRLDAVMIPEKTLDEARNEVRDVMMQYTKCSDPTEREARKERLRQAEVRGQVEEAAVQVARASLNSMANEQMLSPFGTSPERLSATQRLGPTAQQVAPKAKGKEAETNPPSREKAHVSLRLGESQKSPISKSRTPATLRLGPAETSEAQNTGDLVVAKRKPGRPPGRRVVNASPTLSKGNSTKRRTVQATKPPTCRRKIIPAEMRGGTKPAKDKFKGETSKPAGSGGSTRSSENIPLILFMGARKEGKETVYGTNSSQLRKLEMPLGS</sequence>
<feature type="compositionally biased region" description="Basic and acidic residues" evidence="1">
    <location>
        <begin position="368"/>
        <end position="383"/>
    </location>
</feature>
<dbReference type="Proteomes" id="UP000264353">
    <property type="component" value="Chromosome A2"/>
</dbReference>
<evidence type="ECO:0000313" key="4">
    <source>
        <dbReference type="EMBL" id="RID76703.1"/>
    </source>
</evidence>
<dbReference type="InterPro" id="IPR040256">
    <property type="entry name" value="At4g02000-like"/>
</dbReference>
<reference evidence="4 5" key="1">
    <citation type="submission" date="2018-06" db="EMBL/GenBank/DDBJ databases">
        <title>WGS assembly of Brassica rapa FPsc.</title>
        <authorList>
            <person name="Bowman J."/>
            <person name="Kohchi T."/>
            <person name="Yamato K."/>
            <person name="Jenkins J."/>
            <person name="Shu S."/>
            <person name="Ishizaki K."/>
            <person name="Yamaoka S."/>
            <person name="Nishihama R."/>
            <person name="Nakamura Y."/>
            <person name="Berger F."/>
            <person name="Adam C."/>
            <person name="Aki S."/>
            <person name="Althoff F."/>
            <person name="Araki T."/>
            <person name="Arteaga-Vazquez M."/>
            <person name="Balasubrmanian S."/>
            <person name="Bauer D."/>
            <person name="Boehm C."/>
            <person name="Briginshaw L."/>
            <person name="Caballero-Perez J."/>
            <person name="Catarino B."/>
            <person name="Chen F."/>
            <person name="Chiyoda S."/>
            <person name="Chovatia M."/>
            <person name="Davies K."/>
            <person name="Delmans M."/>
            <person name="Demura T."/>
            <person name="Dierschke T."/>
            <person name="Dolan L."/>
            <person name="Dorantes-Acosta A."/>
            <person name="Eklund D."/>
            <person name="Florent S."/>
            <person name="Flores-Sandoval E."/>
            <person name="Fujiyama A."/>
            <person name="Fukuzawa H."/>
            <person name="Galik B."/>
            <person name="Grimanelli D."/>
            <person name="Grimwood J."/>
            <person name="Grossniklaus U."/>
            <person name="Hamada T."/>
            <person name="Haseloff J."/>
            <person name="Hetherington A."/>
            <person name="Higo A."/>
            <person name="Hirakawa Y."/>
            <person name="Hundley H."/>
            <person name="Ikeda Y."/>
            <person name="Inoue K."/>
            <person name="Inoue S."/>
            <person name="Ishida S."/>
            <person name="Jia Q."/>
            <person name="Kakita M."/>
            <person name="Kanazawa T."/>
            <person name="Kawai Y."/>
            <person name="Kawashima T."/>
            <person name="Kennedy M."/>
            <person name="Kinose K."/>
            <person name="Kinoshita T."/>
            <person name="Kohara Y."/>
            <person name="Koide E."/>
            <person name="Komatsu K."/>
            <person name="Kopischke S."/>
            <person name="Kubo M."/>
            <person name="Kyozuka J."/>
            <person name="Lagercrantz U."/>
            <person name="Lin S."/>
            <person name="Lindquist E."/>
            <person name="Lipzen A."/>
            <person name="Lu C."/>
            <person name="Luna E."/>
            <person name="Martienssen R."/>
            <person name="Minamino N."/>
            <person name="Mizutani M."/>
            <person name="Mizutani M."/>
            <person name="Mochizuki N."/>
            <person name="Monte I."/>
            <person name="Mosher R."/>
            <person name="Nagasaki H."/>
            <person name="Nakagami H."/>
            <person name="Naramoto S."/>
            <person name="Nishitani K."/>
            <person name="Ohtani M."/>
            <person name="Okamoto T."/>
            <person name="Okumura M."/>
            <person name="Phillips J."/>
            <person name="Pollak B."/>
            <person name="Reinders A."/>
            <person name="Roevekamp M."/>
            <person name="Sano R."/>
            <person name="Sawa S."/>
            <person name="Schmid M."/>
            <person name="Shirakawa M."/>
            <person name="Solano R."/>
            <person name="Spunde A."/>
            <person name="Suetsugu N."/>
            <person name="Sugano S."/>
            <person name="Sugiyama A."/>
            <person name="Sun R."/>
            <person name="Suzuki Y."/>
            <person name="Takenaka M."/>
            <person name="Takezawa D."/>
            <person name="Tomogane H."/>
            <person name="Tsuzuki M."/>
            <person name="Ueda T."/>
            <person name="Umeda M."/>
            <person name="Ward J."/>
            <person name="Watanabe Y."/>
            <person name="Yazaki K."/>
            <person name="Yokoyama R."/>
            <person name="Yoshitake Y."/>
            <person name="Yotsui I."/>
            <person name="Zachgo S."/>
            <person name="Schmutz J."/>
        </authorList>
    </citation>
    <scope>NUCLEOTIDE SEQUENCE [LARGE SCALE GENOMIC DNA]</scope>
    <source>
        <strain evidence="5">cv. B-3</strain>
    </source>
</reference>
<accession>A0A398AN04</accession>
<feature type="compositionally biased region" description="Basic and acidic residues" evidence="1">
    <location>
        <begin position="477"/>
        <end position="486"/>
    </location>
</feature>
<dbReference type="EMBL" id="CM010629">
    <property type="protein sequence ID" value="RID76703.1"/>
    <property type="molecule type" value="Genomic_DNA"/>
</dbReference>